<protein>
    <submittedName>
        <fullName evidence="1">Uncharacterized protein</fullName>
    </submittedName>
</protein>
<reference evidence="1 2" key="1">
    <citation type="submission" date="2020-05" db="EMBL/GenBank/DDBJ databases">
        <title>Complete closed genome sequence of Defluviicoccus vanus.</title>
        <authorList>
            <person name="Bessarab I."/>
            <person name="Arumugam K."/>
            <person name="Maszenan A.M."/>
            <person name="Seviour R.J."/>
            <person name="Williams R.B."/>
        </authorList>
    </citation>
    <scope>NUCLEOTIDE SEQUENCE [LARGE SCALE GENOMIC DNA]</scope>
    <source>
        <strain evidence="1 2">Ben 114</strain>
    </source>
</reference>
<evidence type="ECO:0000313" key="2">
    <source>
        <dbReference type="Proteomes" id="UP000516369"/>
    </source>
</evidence>
<dbReference type="EMBL" id="CP053923">
    <property type="protein sequence ID" value="QNT68353.1"/>
    <property type="molecule type" value="Genomic_DNA"/>
</dbReference>
<dbReference type="KEGG" id="dvn:HQ394_02010"/>
<sequence length="130" mass="14378">MTTYTATFRTDAHWSRCEFDAATPEEALALARRYADEDPGRLDFEPYDLDPINEIAIKNDEGNELAVWQDDDLRLRLAAGPMLDALRHALVALNTAPRFRVPELAMDSYAIAAQCERAIALASPVEGGSP</sequence>
<dbReference type="RefSeq" id="WP_190261796.1">
    <property type="nucleotide sequence ID" value="NZ_CP053923.1"/>
</dbReference>
<dbReference type="AlphaFoldDB" id="A0A7H1MY17"/>
<evidence type="ECO:0000313" key="1">
    <source>
        <dbReference type="EMBL" id="QNT68353.1"/>
    </source>
</evidence>
<name>A0A7H1MY17_9PROT</name>
<organism evidence="1 2">
    <name type="scientific">Defluviicoccus vanus</name>
    <dbReference type="NCBI Taxonomy" id="111831"/>
    <lineage>
        <taxon>Bacteria</taxon>
        <taxon>Pseudomonadati</taxon>
        <taxon>Pseudomonadota</taxon>
        <taxon>Alphaproteobacteria</taxon>
        <taxon>Rhodospirillales</taxon>
        <taxon>Rhodospirillaceae</taxon>
        <taxon>Defluviicoccus</taxon>
    </lineage>
</organism>
<dbReference type="Proteomes" id="UP000516369">
    <property type="component" value="Chromosome"/>
</dbReference>
<gene>
    <name evidence="1" type="ORF">HQ394_02010</name>
</gene>
<keyword evidence="2" id="KW-1185">Reference proteome</keyword>
<accession>A0A7H1MY17</accession>
<proteinExistence type="predicted"/>